<dbReference type="Pfam" id="PF01636">
    <property type="entry name" value="APH"/>
    <property type="match status" value="1"/>
</dbReference>
<evidence type="ECO:0000313" key="2">
    <source>
        <dbReference type="EMBL" id="SFR89787.1"/>
    </source>
</evidence>
<dbReference type="EMBL" id="FOZG01000001">
    <property type="protein sequence ID" value="SFR89787.1"/>
    <property type="molecule type" value="Genomic_DNA"/>
</dbReference>
<dbReference type="PANTHER" id="PTHR21310">
    <property type="entry name" value="AMINOGLYCOSIDE PHOSPHOTRANSFERASE-RELATED-RELATED"/>
    <property type="match status" value="1"/>
</dbReference>
<dbReference type="InterPro" id="IPR041726">
    <property type="entry name" value="ACAD10_11_N"/>
</dbReference>
<dbReference type="InterPro" id="IPR002575">
    <property type="entry name" value="Aminoglycoside_PTrfase"/>
</dbReference>
<name>A0A1I6KEZ1_9SPHN</name>
<proteinExistence type="predicted"/>
<protein>
    <submittedName>
        <fullName evidence="2">Predicted kinase, aminoglycoside phosphotransferase (APT) family</fullName>
    </submittedName>
</protein>
<reference evidence="2 3" key="1">
    <citation type="submission" date="2016-10" db="EMBL/GenBank/DDBJ databases">
        <authorList>
            <person name="de Groot N.N."/>
        </authorList>
    </citation>
    <scope>NUCLEOTIDE SEQUENCE [LARGE SCALE GENOMIC DNA]</scope>
    <source>
        <strain evidence="2 3">S5-249</strain>
    </source>
</reference>
<dbReference type="CDD" id="cd05154">
    <property type="entry name" value="ACAD10_11_N-like"/>
    <property type="match status" value="1"/>
</dbReference>
<dbReference type="SUPFAM" id="SSF56112">
    <property type="entry name" value="Protein kinase-like (PK-like)"/>
    <property type="match status" value="1"/>
</dbReference>
<keyword evidence="2" id="KW-0418">Kinase</keyword>
<dbReference type="PANTHER" id="PTHR21310:SF40">
    <property type="entry name" value="AMINOGLYCOSIDE PHOSPHOTRANSFERASE DOMAIN-CONTAINING PROTEIN-RELATED"/>
    <property type="match status" value="1"/>
</dbReference>
<sequence>MVDLPEKVITWTGRTLSGEVTRLEQAVARREAWLVEVTQPSGEVIEGFLRIERERPPGRMSSLEREVVIVRALGTTDLPVPGLYGHDPDLRVALFARLHGRADLHNMPLAQQRAVMRDFIDVVARLHLIDIDTLDLPGLARPATPAECALNELDDLVERHADYLARRYDPLLRYGLAWLRRFAPDRVPRVSLVQGDTGPVNFMFQEDRVSAIFDWEWGHLGDPIEDLGNIATREFWNPSGGMAGLVDRYRAATGFAVDHDRVRYYCVQQQIRGMMGIHAATESVNPHEPIAWYLAYRYIGDRATCEALAEATHVPLPTLDLPPEEGAADPLAEAALYALRADIAPAVDSEVAKARLRDVGILVQCIARVARHGAWVDEAERADAAALLGADLPTLDAATTALGDAIDAGTIDDAAMIAFLYRRAARREWLYAPSAELYPDRHWSPL</sequence>
<feature type="domain" description="Aminoglycoside phosphotransferase" evidence="1">
    <location>
        <begin position="49"/>
        <end position="264"/>
    </location>
</feature>
<keyword evidence="3" id="KW-1185">Reference proteome</keyword>
<dbReference type="STRING" id="1166337.SAMN05192580_1659"/>
<dbReference type="Proteomes" id="UP000198824">
    <property type="component" value="Unassembled WGS sequence"/>
</dbReference>
<evidence type="ECO:0000313" key="3">
    <source>
        <dbReference type="Proteomes" id="UP000198824"/>
    </source>
</evidence>
<dbReference type="InterPro" id="IPR051678">
    <property type="entry name" value="AGP_Transferase"/>
</dbReference>
<dbReference type="OrthoDB" id="3806873at2"/>
<dbReference type="Gene3D" id="3.90.1200.10">
    <property type="match status" value="1"/>
</dbReference>
<dbReference type="GO" id="GO:0016301">
    <property type="term" value="F:kinase activity"/>
    <property type="evidence" value="ECO:0007669"/>
    <property type="project" value="UniProtKB-KW"/>
</dbReference>
<gene>
    <name evidence="2" type="ORF">SAMN05192580_1659</name>
</gene>
<dbReference type="InterPro" id="IPR011009">
    <property type="entry name" value="Kinase-like_dom_sf"/>
</dbReference>
<dbReference type="AlphaFoldDB" id="A0A1I6KEZ1"/>
<evidence type="ECO:0000259" key="1">
    <source>
        <dbReference type="Pfam" id="PF01636"/>
    </source>
</evidence>
<keyword evidence="2" id="KW-0808">Transferase</keyword>
<dbReference type="RefSeq" id="WP_093313165.1">
    <property type="nucleotide sequence ID" value="NZ_FOZG01000001.1"/>
</dbReference>
<accession>A0A1I6KEZ1</accession>
<organism evidence="2 3">
    <name type="scientific">Sphingomonas jatrophae</name>
    <dbReference type="NCBI Taxonomy" id="1166337"/>
    <lineage>
        <taxon>Bacteria</taxon>
        <taxon>Pseudomonadati</taxon>
        <taxon>Pseudomonadota</taxon>
        <taxon>Alphaproteobacteria</taxon>
        <taxon>Sphingomonadales</taxon>
        <taxon>Sphingomonadaceae</taxon>
        <taxon>Sphingomonas</taxon>
    </lineage>
</organism>